<dbReference type="Proteomes" id="UP000290189">
    <property type="component" value="Unassembled WGS sequence"/>
</dbReference>
<keyword evidence="2" id="KW-0496">Mitochondrion</keyword>
<evidence type="ECO:0000313" key="3">
    <source>
        <dbReference type="Proteomes" id="UP000290189"/>
    </source>
</evidence>
<name>A0A3P3YI26_PLABS</name>
<evidence type="ECO:0000313" key="2">
    <source>
        <dbReference type="EMBL" id="SPQ99794.1"/>
    </source>
</evidence>
<keyword evidence="1" id="KW-1133">Transmembrane helix</keyword>
<dbReference type="EMBL" id="OVEO01000012">
    <property type="protein sequence ID" value="SPQ99794.1"/>
    <property type="molecule type" value="Genomic_DNA"/>
</dbReference>
<feature type="transmembrane region" description="Helical" evidence="1">
    <location>
        <begin position="43"/>
        <end position="65"/>
    </location>
</feature>
<reference evidence="2 3" key="1">
    <citation type="submission" date="2018-03" db="EMBL/GenBank/DDBJ databases">
        <authorList>
            <person name="Fogelqvist J."/>
        </authorList>
    </citation>
    <scope>NUCLEOTIDE SEQUENCE [LARGE SCALE GENOMIC DNA]</scope>
</reference>
<feature type="transmembrane region" description="Helical" evidence="1">
    <location>
        <begin position="77"/>
        <end position="100"/>
    </location>
</feature>
<geneLocation type="mitochondrion" evidence="2"/>
<organism evidence="2 3">
    <name type="scientific">Plasmodiophora brassicae</name>
    <name type="common">Clubroot disease agent</name>
    <dbReference type="NCBI Taxonomy" id="37360"/>
    <lineage>
        <taxon>Eukaryota</taxon>
        <taxon>Sar</taxon>
        <taxon>Rhizaria</taxon>
        <taxon>Endomyxa</taxon>
        <taxon>Phytomyxea</taxon>
        <taxon>Plasmodiophorida</taxon>
        <taxon>Plasmodiophoridae</taxon>
        <taxon>Plasmodiophora</taxon>
    </lineage>
</organism>
<protein>
    <submittedName>
        <fullName evidence="2">Uncharacterized protein</fullName>
    </submittedName>
</protein>
<evidence type="ECO:0000256" key="1">
    <source>
        <dbReference type="SAM" id="Phobius"/>
    </source>
</evidence>
<keyword evidence="1" id="KW-0472">Membrane</keyword>
<keyword evidence="1" id="KW-0812">Transmembrane</keyword>
<dbReference type="AlphaFoldDB" id="A0A3P3YI26"/>
<proteinExistence type="predicted"/>
<feature type="transmembrane region" description="Helical" evidence="1">
    <location>
        <begin position="120"/>
        <end position="138"/>
    </location>
</feature>
<accession>A0A3P3YI26</accession>
<gene>
    <name evidence="2" type="ORF">PLBR_LOCUS7009</name>
</gene>
<sequence length="144" mass="16327">MVSKAATEHDESVFVRLLDEGKTVDDRSDEGTADKEANEDRDASIACCLSIVLQWHVPLALWMMARIAIMEHSQAVATLWEVSDVFWIVYFLGLTIQLLYEFFFTPVERITEAVHTHLNLLMAASCVWDAVIIGFFGLHQLQLV</sequence>